<dbReference type="GO" id="GO:0004057">
    <property type="term" value="F:arginyl-tRNA--protein transferase activity"/>
    <property type="evidence" value="ECO:0007669"/>
    <property type="project" value="InterPro"/>
</dbReference>
<comment type="caution">
    <text evidence="3">The sequence shown here is derived from an EMBL/GenBank/DDBJ whole genome shotgun (WGS) entry which is preliminary data.</text>
</comment>
<feature type="compositionally biased region" description="Basic residues" evidence="1">
    <location>
        <begin position="169"/>
        <end position="179"/>
    </location>
</feature>
<dbReference type="EMBL" id="JADGJD010001795">
    <property type="protein sequence ID" value="KAJ3037781.1"/>
    <property type="molecule type" value="Genomic_DNA"/>
</dbReference>
<dbReference type="GO" id="GO:0005737">
    <property type="term" value="C:cytoplasm"/>
    <property type="evidence" value="ECO:0007669"/>
    <property type="project" value="TreeGrafter"/>
</dbReference>
<sequence length="284" mass="31306">MPSFVAITGRNESSCGYCHSKDDTSISFGAWAYAMSCRDYQDLIDRGWRRSGKYLYKPTLHETCCPAYTIRLEVDKFEWSKTHKKVIKKVRGWVKHGSGDRKRGGAGEGKDGAKGVRSESEEEGGEGASTVVKSSTSESERPPAQDALQEPASAPPTGPSADHATSPKPKAKAKTKGKTHNVDIVMEDASSSVPDPATSDKSMKTKPAKKLAPTTTPLSKSQEFLSLIREAEAPSGKSEGHQLRIVLERSTYQEETYLLFRKYQISIHHDPPTKLSPQKYKQFL</sequence>
<dbReference type="AlphaFoldDB" id="A0AAD5WZL9"/>
<evidence type="ECO:0000259" key="2">
    <source>
        <dbReference type="Pfam" id="PF04376"/>
    </source>
</evidence>
<feature type="region of interest" description="Disordered" evidence="1">
    <location>
        <begin position="94"/>
        <end position="220"/>
    </location>
</feature>
<evidence type="ECO:0000256" key="1">
    <source>
        <dbReference type="SAM" id="MobiDB-lite"/>
    </source>
</evidence>
<dbReference type="PIRSF" id="PIRSF037207">
    <property type="entry name" value="ATE1_euk"/>
    <property type="match status" value="1"/>
</dbReference>
<accession>A0AAD5WZL9</accession>
<keyword evidence="3" id="KW-0808">Transferase</keyword>
<dbReference type="InterPro" id="IPR030700">
    <property type="entry name" value="N-end_Aminoacyl_Trfase"/>
</dbReference>
<evidence type="ECO:0000313" key="4">
    <source>
        <dbReference type="Proteomes" id="UP001212841"/>
    </source>
</evidence>
<dbReference type="InterPro" id="IPR007471">
    <property type="entry name" value="N-end_Aminoacyl_Trfase_N"/>
</dbReference>
<name>A0AAD5WZL9_9FUNG</name>
<feature type="compositionally biased region" description="Basic and acidic residues" evidence="1">
    <location>
        <begin position="97"/>
        <end position="119"/>
    </location>
</feature>
<feature type="non-terminal residue" evidence="3">
    <location>
        <position position="1"/>
    </location>
</feature>
<feature type="domain" description="N-end aminoacyl transferase N-terminal" evidence="2">
    <location>
        <begin position="13"/>
        <end position="85"/>
    </location>
</feature>
<organism evidence="3 4">
    <name type="scientific">Rhizophlyctis rosea</name>
    <dbReference type="NCBI Taxonomy" id="64517"/>
    <lineage>
        <taxon>Eukaryota</taxon>
        <taxon>Fungi</taxon>
        <taxon>Fungi incertae sedis</taxon>
        <taxon>Chytridiomycota</taxon>
        <taxon>Chytridiomycota incertae sedis</taxon>
        <taxon>Chytridiomycetes</taxon>
        <taxon>Rhizophlyctidales</taxon>
        <taxon>Rhizophlyctidaceae</taxon>
        <taxon>Rhizophlyctis</taxon>
    </lineage>
</organism>
<keyword evidence="4" id="KW-1185">Reference proteome</keyword>
<dbReference type="Pfam" id="PF04376">
    <property type="entry name" value="ATE_N"/>
    <property type="match status" value="1"/>
</dbReference>
<dbReference type="InterPro" id="IPR017137">
    <property type="entry name" value="Arg-tRNA-P_Trfase_1_euk"/>
</dbReference>
<proteinExistence type="predicted"/>
<protein>
    <submittedName>
        <fullName evidence="3">Arginyl-tRNA--protein transferase 1</fullName>
    </submittedName>
</protein>
<dbReference type="PANTHER" id="PTHR21367:SF1">
    <property type="entry name" value="ARGINYL-TRNA--PROTEIN TRANSFERASE 1"/>
    <property type="match status" value="1"/>
</dbReference>
<reference evidence="3" key="1">
    <citation type="submission" date="2020-05" db="EMBL/GenBank/DDBJ databases">
        <title>Phylogenomic resolution of chytrid fungi.</title>
        <authorList>
            <person name="Stajich J.E."/>
            <person name="Amses K."/>
            <person name="Simmons R."/>
            <person name="Seto K."/>
            <person name="Myers J."/>
            <person name="Bonds A."/>
            <person name="Quandt C.A."/>
            <person name="Barry K."/>
            <person name="Liu P."/>
            <person name="Grigoriev I."/>
            <person name="Longcore J.E."/>
            <person name="James T.Y."/>
        </authorList>
    </citation>
    <scope>NUCLEOTIDE SEQUENCE</scope>
    <source>
        <strain evidence="3">JEL0318</strain>
    </source>
</reference>
<gene>
    <name evidence="3" type="primary">ATE1</name>
    <name evidence="3" type="ORF">HK097_003377</name>
</gene>
<feature type="compositionally biased region" description="Low complexity" evidence="1">
    <location>
        <begin position="128"/>
        <end position="137"/>
    </location>
</feature>
<dbReference type="PANTHER" id="PTHR21367">
    <property type="entry name" value="ARGININE-TRNA-PROTEIN TRANSFERASE 1"/>
    <property type="match status" value="1"/>
</dbReference>
<dbReference type="Proteomes" id="UP001212841">
    <property type="component" value="Unassembled WGS sequence"/>
</dbReference>
<evidence type="ECO:0000313" key="3">
    <source>
        <dbReference type="EMBL" id="KAJ3037781.1"/>
    </source>
</evidence>